<dbReference type="SMART" id="SM00078">
    <property type="entry name" value="IlGF"/>
    <property type="match status" value="1"/>
</dbReference>
<protein>
    <submittedName>
        <fullName evidence="9">Jg17267 protein</fullName>
    </submittedName>
</protein>
<dbReference type="Proteomes" id="UP000838756">
    <property type="component" value="Unassembled WGS sequence"/>
</dbReference>
<dbReference type="EMBL" id="CAKXAJ010025318">
    <property type="protein sequence ID" value="CAH2238057.1"/>
    <property type="molecule type" value="Genomic_DNA"/>
</dbReference>
<dbReference type="PANTHER" id="PTHR13647">
    <property type="entry name" value="INSULIN-LIKE PEPTIDE 2-RELATED"/>
    <property type="match status" value="1"/>
</dbReference>
<comment type="subunit">
    <text evidence="2">Heterodimer of a B chain and an A chain linked by two disulfide bonds.</text>
</comment>
<evidence type="ECO:0000256" key="1">
    <source>
        <dbReference type="ARBA" id="ARBA00009034"/>
    </source>
</evidence>
<keyword evidence="4 7" id="KW-0732">Signal</keyword>
<dbReference type="InterPro" id="IPR036438">
    <property type="entry name" value="Insulin-like_sf"/>
</dbReference>
<accession>A0A8S4RJI9</accession>
<dbReference type="OrthoDB" id="10019596at2759"/>
<keyword evidence="5" id="KW-1015">Disulfide bond</keyword>
<dbReference type="GO" id="GO:0005179">
    <property type="term" value="F:hormone activity"/>
    <property type="evidence" value="ECO:0007669"/>
    <property type="project" value="InterPro"/>
</dbReference>
<evidence type="ECO:0000313" key="10">
    <source>
        <dbReference type="Proteomes" id="UP000838756"/>
    </source>
</evidence>
<dbReference type="PANTHER" id="PTHR13647:SF4">
    <property type="entry name" value="INSULIN-LIKE PEPTIDE 1-RELATED"/>
    <property type="match status" value="1"/>
</dbReference>
<dbReference type="SUPFAM" id="SSF56994">
    <property type="entry name" value="Insulin-like"/>
    <property type="match status" value="1"/>
</dbReference>
<keyword evidence="10" id="KW-1185">Reference proteome</keyword>
<evidence type="ECO:0000256" key="7">
    <source>
        <dbReference type="SAM" id="SignalP"/>
    </source>
</evidence>
<keyword evidence="3" id="KW-0165">Cleavage on pair of basic residues</keyword>
<dbReference type="Gene3D" id="1.10.100.10">
    <property type="entry name" value="Insulin-like"/>
    <property type="match status" value="1"/>
</dbReference>
<evidence type="ECO:0000259" key="8">
    <source>
        <dbReference type="SMART" id="SM00078"/>
    </source>
</evidence>
<comment type="subcellular location">
    <subcellularLocation>
        <location evidence="6">Secreted</location>
    </subcellularLocation>
</comment>
<evidence type="ECO:0000256" key="5">
    <source>
        <dbReference type="ARBA" id="ARBA00023157"/>
    </source>
</evidence>
<proteinExistence type="inferred from homology"/>
<feature type="signal peptide" evidence="7">
    <location>
        <begin position="1"/>
        <end position="21"/>
    </location>
</feature>
<dbReference type="PRINTS" id="PR00276">
    <property type="entry name" value="INSULINFAMLY"/>
</dbReference>
<evidence type="ECO:0000313" key="9">
    <source>
        <dbReference type="EMBL" id="CAH2238057.1"/>
    </source>
</evidence>
<evidence type="ECO:0000256" key="4">
    <source>
        <dbReference type="ARBA" id="ARBA00022729"/>
    </source>
</evidence>
<sequence length="136" mass="15715">MKIKTLVILAIIASMYVTSEAQLQKYCGRRLAMAMALVCDESSMLEKRSLDYMNSASDSEDYMNLANDSEIYEDQVEKRCPHEDDMDEYAFSVAEYDYEWPLITPREAKRMGRGKRQIVSECCDKPCSVDELKTYC</sequence>
<dbReference type="InterPro" id="IPR016179">
    <property type="entry name" value="Insulin-like"/>
</dbReference>
<organism evidence="9 10">
    <name type="scientific">Pararge aegeria aegeria</name>
    <dbReference type="NCBI Taxonomy" id="348720"/>
    <lineage>
        <taxon>Eukaryota</taxon>
        <taxon>Metazoa</taxon>
        <taxon>Ecdysozoa</taxon>
        <taxon>Arthropoda</taxon>
        <taxon>Hexapoda</taxon>
        <taxon>Insecta</taxon>
        <taxon>Pterygota</taxon>
        <taxon>Neoptera</taxon>
        <taxon>Endopterygota</taxon>
        <taxon>Lepidoptera</taxon>
        <taxon>Glossata</taxon>
        <taxon>Ditrysia</taxon>
        <taxon>Papilionoidea</taxon>
        <taxon>Nymphalidae</taxon>
        <taxon>Satyrinae</taxon>
        <taxon>Satyrini</taxon>
        <taxon>Parargina</taxon>
        <taxon>Pararge</taxon>
    </lineage>
</organism>
<keyword evidence="6" id="KW-0964">Secreted</keyword>
<dbReference type="AlphaFoldDB" id="A0A8S4RJI9"/>
<name>A0A8S4RJI9_9NEOP</name>
<feature type="chain" id="PRO_5035790370" evidence="7">
    <location>
        <begin position="22"/>
        <end position="136"/>
    </location>
</feature>
<evidence type="ECO:0000256" key="3">
    <source>
        <dbReference type="ARBA" id="ARBA00022685"/>
    </source>
</evidence>
<dbReference type="GO" id="GO:0005576">
    <property type="term" value="C:extracellular region"/>
    <property type="evidence" value="ECO:0007669"/>
    <property type="project" value="UniProtKB-SubCell"/>
</dbReference>
<dbReference type="InterPro" id="IPR022352">
    <property type="entry name" value="Ins/IGF/rlx"/>
</dbReference>
<evidence type="ECO:0000256" key="6">
    <source>
        <dbReference type="RuleBase" id="RU000406"/>
    </source>
</evidence>
<gene>
    <name evidence="9" type="primary">jg17267</name>
    <name evidence="9" type="ORF">PAEG_LOCUS15211</name>
</gene>
<evidence type="ECO:0000256" key="2">
    <source>
        <dbReference type="ARBA" id="ARBA00011207"/>
    </source>
</evidence>
<comment type="caution">
    <text evidence="9">The sequence shown here is derived from an EMBL/GenBank/DDBJ whole genome shotgun (WGS) entry which is preliminary data.</text>
</comment>
<feature type="domain" description="Insulin-like" evidence="8">
    <location>
        <begin position="24"/>
        <end position="136"/>
    </location>
</feature>
<dbReference type="CDD" id="cd04366">
    <property type="entry name" value="IlGF_insulin_bombyxin_like"/>
    <property type="match status" value="1"/>
</dbReference>
<dbReference type="Pfam" id="PF00049">
    <property type="entry name" value="Insulin"/>
    <property type="match status" value="1"/>
</dbReference>
<comment type="similarity">
    <text evidence="1 6">Belongs to the insulin family.</text>
</comment>
<reference evidence="9" key="1">
    <citation type="submission" date="2022-03" db="EMBL/GenBank/DDBJ databases">
        <authorList>
            <person name="Lindestad O."/>
        </authorList>
    </citation>
    <scope>NUCLEOTIDE SEQUENCE</scope>
</reference>
<dbReference type="InterPro" id="IPR022353">
    <property type="entry name" value="Insulin_CS"/>
</dbReference>
<dbReference type="PROSITE" id="PS00262">
    <property type="entry name" value="INSULIN"/>
    <property type="match status" value="1"/>
</dbReference>